<dbReference type="PROSITE" id="PS51257">
    <property type="entry name" value="PROKAR_LIPOPROTEIN"/>
    <property type="match status" value="1"/>
</dbReference>
<protein>
    <recommendedName>
        <fullName evidence="6">PsiF repeat-containing protein</fullName>
    </recommendedName>
</protein>
<dbReference type="EMBL" id="CP091507">
    <property type="protein sequence ID" value="UOO80299.1"/>
    <property type="molecule type" value="Genomic_DNA"/>
</dbReference>
<evidence type="ECO:0000313" key="2">
    <source>
        <dbReference type="EMBL" id="TCP01060.1"/>
    </source>
</evidence>
<keyword evidence="4" id="KW-1185">Reference proteome</keyword>
<evidence type="ECO:0000256" key="1">
    <source>
        <dbReference type="SAM" id="SignalP"/>
    </source>
</evidence>
<sequence length="81" mass="8193">MKKLLATAAFALILSACANSGDKAPQPEQQAAGGNAAVEQALQECAAIQGGSQDRAQFDACMKSKGFERPAQGEASAPAAQ</sequence>
<dbReference type="RefSeq" id="WP_132954625.1">
    <property type="nucleotide sequence ID" value="NZ_CP091507.1"/>
</dbReference>
<feature type="chain" id="PRO_5042231661" description="PsiF repeat-containing protein" evidence="1">
    <location>
        <begin position="19"/>
        <end position="81"/>
    </location>
</feature>
<reference evidence="3" key="2">
    <citation type="submission" date="2021-12" db="EMBL/GenBank/DDBJ databases">
        <authorList>
            <person name="Veyrier F.J."/>
        </authorList>
    </citation>
    <scope>NUCLEOTIDE SEQUENCE</scope>
    <source>
        <strain evidence="3">1258/02</strain>
    </source>
</reference>
<proteinExistence type="predicted"/>
<dbReference type="Proteomes" id="UP000294721">
    <property type="component" value="Unassembled WGS sequence"/>
</dbReference>
<reference evidence="3" key="3">
    <citation type="journal article" date="2022" name="Res Sq">
        <title>Evolution of multicellular longitudinally dividing oral cavity symbionts (Neisseriaceae).</title>
        <authorList>
            <person name="Nyongesa S."/>
            <person name="Weber P."/>
            <person name="Bernet E."/>
            <person name="Pullido F."/>
            <person name="Nieckarz M."/>
            <person name="Delaby M."/>
            <person name="Nieves C."/>
            <person name="Viehboeck T."/>
            <person name="Krause N."/>
            <person name="Rivera-Millot A."/>
            <person name="Nakamura A."/>
            <person name="Vischer N."/>
            <person name="VanNieuwenhze M."/>
            <person name="Brun Y."/>
            <person name="Cava F."/>
            <person name="Bulgheresi S."/>
            <person name="Veyrier F."/>
        </authorList>
    </citation>
    <scope>NUCLEOTIDE SEQUENCE</scope>
    <source>
        <strain evidence="3">1258/02</strain>
    </source>
</reference>
<dbReference type="EMBL" id="SLXE01000032">
    <property type="protein sequence ID" value="TCP01060.1"/>
    <property type="molecule type" value="Genomic_DNA"/>
</dbReference>
<gene>
    <name evidence="2" type="ORF">EV680_1328</name>
    <name evidence="3" type="ORF">LVJ78_04640</name>
</gene>
<evidence type="ECO:0000313" key="3">
    <source>
        <dbReference type="EMBL" id="UOO80299.1"/>
    </source>
</evidence>
<evidence type="ECO:0008006" key="6">
    <source>
        <dbReference type="Google" id="ProtNLM"/>
    </source>
</evidence>
<name>A0AAE9GWJ5_9NEIS</name>
<accession>A0AAE9GWJ5</accession>
<dbReference type="Proteomes" id="UP000829756">
    <property type="component" value="Chromosome"/>
</dbReference>
<dbReference type="KEGG" id="usu:LVJ78_04640"/>
<reference evidence="2 4" key="1">
    <citation type="submission" date="2019-03" db="EMBL/GenBank/DDBJ databases">
        <title>Genomic Encyclopedia of Type Strains, Phase IV (KMG-IV): sequencing the most valuable type-strain genomes for metagenomic binning, comparative biology and taxonomic classification.</title>
        <authorList>
            <person name="Goeker M."/>
        </authorList>
    </citation>
    <scope>NUCLEOTIDE SEQUENCE [LARGE SCALE GENOMIC DNA]</scope>
    <source>
        <strain evidence="2 4">DSM 17474</strain>
    </source>
</reference>
<evidence type="ECO:0000313" key="4">
    <source>
        <dbReference type="Proteomes" id="UP000294721"/>
    </source>
</evidence>
<evidence type="ECO:0000313" key="5">
    <source>
        <dbReference type="Proteomes" id="UP000829756"/>
    </source>
</evidence>
<feature type="signal peptide" evidence="1">
    <location>
        <begin position="1"/>
        <end position="18"/>
    </location>
</feature>
<organism evidence="3 5">
    <name type="scientific">Uruburuella suis</name>
    <dbReference type="NCBI Taxonomy" id="252130"/>
    <lineage>
        <taxon>Bacteria</taxon>
        <taxon>Pseudomonadati</taxon>
        <taxon>Pseudomonadota</taxon>
        <taxon>Betaproteobacteria</taxon>
        <taxon>Neisseriales</taxon>
        <taxon>Neisseriaceae</taxon>
        <taxon>Uruburuella</taxon>
    </lineage>
</organism>
<keyword evidence="1" id="KW-0732">Signal</keyword>
<dbReference type="AlphaFoldDB" id="A0AAE9GWJ5"/>